<accession>A0A0A1T424</accession>
<dbReference type="HOGENOM" id="CLU_100672_0_0_1"/>
<feature type="transmembrane region" description="Helical" evidence="1">
    <location>
        <begin position="20"/>
        <end position="41"/>
    </location>
</feature>
<proteinExistence type="predicted"/>
<keyword evidence="3" id="KW-1185">Reference proteome</keyword>
<reference evidence="2 3" key="1">
    <citation type="journal article" date="2015" name="Genome Announc.">
        <title>Draft Genome Sequence and Gene Annotation of the Entomopathogenic Fungus Verticillium hemipterigenum.</title>
        <authorList>
            <person name="Horn F."/>
            <person name="Habel A."/>
            <person name="Scharf D.H."/>
            <person name="Dworschak J."/>
            <person name="Brakhage A.A."/>
            <person name="Guthke R."/>
            <person name="Hertweck C."/>
            <person name="Linde J."/>
        </authorList>
    </citation>
    <scope>NUCLEOTIDE SEQUENCE [LARGE SCALE GENOMIC DNA]</scope>
</reference>
<protein>
    <submittedName>
        <fullName evidence="2">Uncharacterized protein</fullName>
    </submittedName>
</protein>
<dbReference type="EMBL" id="CDHN01000001">
    <property type="protein sequence ID" value="CEJ80840.1"/>
    <property type="molecule type" value="Genomic_DNA"/>
</dbReference>
<evidence type="ECO:0000313" key="3">
    <source>
        <dbReference type="Proteomes" id="UP000039046"/>
    </source>
</evidence>
<keyword evidence="1" id="KW-0472">Membrane</keyword>
<evidence type="ECO:0000256" key="1">
    <source>
        <dbReference type="SAM" id="Phobius"/>
    </source>
</evidence>
<name>A0A0A1T424_9HYPO</name>
<dbReference type="OrthoDB" id="10253869at2759"/>
<feature type="transmembrane region" description="Helical" evidence="1">
    <location>
        <begin position="141"/>
        <end position="164"/>
    </location>
</feature>
<gene>
    <name evidence="2" type="ORF">VHEMI01001</name>
</gene>
<feature type="transmembrane region" description="Helical" evidence="1">
    <location>
        <begin position="62"/>
        <end position="86"/>
    </location>
</feature>
<dbReference type="AlphaFoldDB" id="A0A0A1T424"/>
<organism evidence="2 3">
    <name type="scientific">[Torrubiella] hemipterigena</name>
    <dbReference type="NCBI Taxonomy" id="1531966"/>
    <lineage>
        <taxon>Eukaryota</taxon>
        <taxon>Fungi</taxon>
        <taxon>Dikarya</taxon>
        <taxon>Ascomycota</taxon>
        <taxon>Pezizomycotina</taxon>
        <taxon>Sordariomycetes</taxon>
        <taxon>Hypocreomycetidae</taxon>
        <taxon>Hypocreales</taxon>
        <taxon>Clavicipitaceae</taxon>
        <taxon>Clavicipitaceae incertae sedis</taxon>
        <taxon>'Torrubiella' clade</taxon>
    </lineage>
</organism>
<sequence>MSRYWPHSAYAEDQPLGHAILTVHVATRAVTLGSIIGIGITTTRTLIPALRGASTASFGARLLKSASSSILITLGITGVGLVGRMWGRETIEWQDRSWRLLENRGQVETDDWTYAGMGAGATAALVSMLNKGSNRPAMATMGWKGVLGAAGLGSVGGMAGYMVWRYGIHGGKFATEATRKSERPSM</sequence>
<feature type="transmembrane region" description="Helical" evidence="1">
    <location>
        <begin position="112"/>
        <end position="129"/>
    </location>
</feature>
<dbReference type="Proteomes" id="UP000039046">
    <property type="component" value="Unassembled WGS sequence"/>
</dbReference>
<keyword evidence="1" id="KW-1133">Transmembrane helix</keyword>
<keyword evidence="1" id="KW-0812">Transmembrane</keyword>
<evidence type="ECO:0000313" key="2">
    <source>
        <dbReference type="EMBL" id="CEJ80840.1"/>
    </source>
</evidence>